<comment type="similarity">
    <text evidence="1">Belongs to the calcium channel subunit alpha-2/delta family.</text>
</comment>
<comment type="caution">
    <text evidence="3">The sequence shown here is derived from an EMBL/GenBank/DDBJ whole genome shotgun (WGS) entry which is preliminary data.</text>
</comment>
<dbReference type="Gene3D" id="3.40.50.410">
    <property type="entry name" value="von Willebrand factor, type A domain"/>
    <property type="match status" value="1"/>
</dbReference>
<dbReference type="SMART" id="SM00327">
    <property type="entry name" value="VWA"/>
    <property type="match status" value="1"/>
</dbReference>
<keyword evidence="4" id="KW-1185">Reference proteome</keyword>
<dbReference type="EMBL" id="CAWYQH010000112">
    <property type="protein sequence ID" value="CAK8690074.1"/>
    <property type="molecule type" value="Genomic_DNA"/>
</dbReference>
<feature type="domain" description="VWFA" evidence="2">
    <location>
        <begin position="219"/>
        <end position="445"/>
    </location>
</feature>
<evidence type="ECO:0000259" key="2">
    <source>
        <dbReference type="PROSITE" id="PS50234"/>
    </source>
</evidence>
<reference evidence="3 4" key="1">
    <citation type="submission" date="2024-02" db="EMBL/GenBank/DDBJ databases">
        <authorList>
            <person name="Daric V."/>
            <person name="Darras S."/>
        </authorList>
    </citation>
    <scope>NUCLEOTIDE SEQUENCE [LARGE SCALE GENOMIC DNA]</scope>
</reference>
<dbReference type="PANTHER" id="PTHR10166:SF66">
    <property type="entry name" value="VWFA AND CACHE DOMAIN-CONTAINING PROTEIN CG16868"/>
    <property type="match status" value="1"/>
</dbReference>
<dbReference type="InterPro" id="IPR051173">
    <property type="entry name" value="Ca_channel_alpha-2/delta"/>
</dbReference>
<dbReference type="InterPro" id="IPR036465">
    <property type="entry name" value="vWFA_dom_sf"/>
</dbReference>
<dbReference type="PANTHER" id="PTHR10166">
    <property type="entry name" value="VOLTAGE-DEPENDENT CALCIUM CHANNEL SUBUNIT ALPHA-2/DELTA-RELATED"/>
    <property type="match status" value="1"/>
</dbReference>
<dbReference type="Proteomes" id="UP001642483">
    <property type="component" value="Unassembled WGS sequence"/>
</dbReference>
<sequence length="1054" mass="119301">MCETHIFHGLSRKGIHMYIIFFLVYSASMKLVESSSLDFQRFIKQLSDSALRVSEFQDHINGQRHQELRHSSYTIAQTLSKSVSQKFTEKISVVRNLRDAALASVVDKHKWGTWTKCCSMHEDILNQTFDSFFSSKVNLQTMCSIHAANSTDMLMPNHIFLMAAEENLKKMPSLKWQYFGSETGILTQYPASLTATCKSDYDNRFRPWYVQASSPKPKDVVIVLDQSGSMMTYNRMDVAKKAATTVLHGLSPDDRTSVITFSDQPHVLGPSASTHSRVCNLQNVRDHIDTSCYQDVMASATSINIRHLVEEIKNIVPHGQTFYGKALSLAFKFLEEAFHRDIKRRKTYLKFPEIAMSRDRVILFLSDGQPSDRPSKIFKLIKFQNQKLFNSVVIMCYALGKGTFGAALQQMASQHFDSRNSSFLEHLVTCVGGCRMAKPGVFHHVDDIFHLRQAFGSYYTFFSTHIRSDLYNISDASTVWSVPYFDALGQGMVISASLPVIHQGNLFGVVGVDTPLHDLMIDTKYFHVDFPDAYAFITDLTGRVLIHPFLPLPANMDDDPVLTSIEAFIRNPSAVSFINDVIQSVSVGQGPSGEALLADDVYSGVFQTKHILPSFHQDVMAYPGLSNFSCSVITQTTFILCVVTDVSFSSVMKLASYVQIQKFNFLYHRFDLSSHGYLCPYKGVVVAINATSVNFGPLAFEDVADYYTINETRAVVTEFKHYIETGRQQTILFLKSDVRNIVWVTWILESLWKASFKTSLDPEFFFPIVIWRYFCSKNSVFRIFPGVEMPKQFDCTSRPWYKVALASFRNKFIHTSQEEMEKSFVTISPPFKDILSGELIISVSAVIVYPSQDSWRQLPQLLGVMSADITMADFSTIVLTKIPQCNSSEHSCIVLDFSGYLVYDENLFKQARLASQLIKVSNYHIINSHPGVASILLSKGILVKHRCLDLSSVSYRTYFYINSSQVKAHVQLPFILYEVLGTNAFVIVVKNELKFHKDCVLHLSGTEACLHTDPFTVCESPCIDCFTAKENYETCQNIYNHHGDDDSMPCMPEK</sequence>
<organism evidence="3 4">
    <name type="scientific">Clavelina lepadiformis</name>
    <name type="common">Light-bulb sea squirt</name>
    <name type="synonym">Ascidia lepadiformis</name>
    <dbReference type="NCBI Taxonomy" id="159417"/>
    <lineage>
        <taxon>Eukaryota</taxon>
        <taxon>Metazoa</taxon>
        <taxon>Chordata</taxon>
        <taxon>Tunicata</taxon>
        <taxon>Ascidiacea</taxon>
        <taxon>Aplousobranchia</taxon>
        <taxon>Clavelinidae</taxon>
        <taxon>Clavelina</taxon>
    </lineage>
</organism>
<dbReference type="Gene3D" id="3.30.450.20">
    <property type="entry name" value="PAS domain"/>
    <property type="match status" value="2"/>
</dbReference>
<accession>A0ABP0GHG3</accession>
<gene>
    <name evidence="3" type="ORF">CVLEPA_LOCUS22716</name>
</gene>
<evidence type="ECO:0000313" key="3">
    <source>
        <dbReference type="EMBL" id="CAK8690074.1"/>
    </source>
</evidence>
<evidence type="ECO:0000256" key="1">
    <source>
        <dbReference type="ARBA" id="ARBA00007060"/>
    </source>
</evidence>
<evidence type="ECO:0000313" key="4">
    <source>
        <dbReference type="Proteomes" id="UP001642483"/>
    </source>
</evidence>
<protein>
    <recommendedName>
        <fullName evidence="2">VWFA domain-containing protein</fullName>
    </recommendedName>
</protein>
<proteinExistence type="inferred from homology"/>
<dbReference type="SUPFAM" id="SSF53300">
    <property type="entry name" value="vWA-like"/>
    <property type="match status" value="1"/>
</dbReference>
<dbReference type="PROSITE" id="PS50234">
    <property type="entry name" value="VWFA"/>
    <property type="match status" value="1"/>
</dbReference>
<dbReference type="InterPro" id="IPR002035">
    <property type="entry name" value="VWF_A"/>
</dbReference>
<name>A0ABP0GHG3_CLALP</name>
<dbReference type="Pfam" id="PF13519">
    <property type="entry name" value="VWA_2"/>
    <property type="match status" value="1"/>
</dbReference>